<dbReference type="SUPFAM" id="SSF54637">
    <property type="entry name" value="Thioesterase/thiol ester dehydrase-isomerase"/>
    <property type="match status" value="1"/>
</dbReference>
<dbReference type="PANTHER" id="PTHR43841:SF3">
    <property type="entry name" value="(3R)-HYDROXYACYL-ACP DEHYDRATASE SUBUNIT HADB"/>
    <property type="match status" value="1"/>
</dbReference>
<dbReference type="PRINTS" id="PR01483">
    <property type="entry name" value="FASYNTHASE"/>
</dbReference>
<dbReference type="GO" id="GO:0004312">
    <property type="term" value="F:fatty acid synthase activity"/>
    <property type="evidence" value="ECO:0007669"/>
    <property type="project" value="InterPro"/>
</dbReference>
<dbReference type="GO" id="GO:0006633">
    <property type="term" value="P:fatty acid biosynthetic process"/>
    <property type="evidence" value="ECO:0007669"/>
    <property type="project" value="InterPro"/>
</dbReference>
<gene>
    <name evidence="2" type="ORF">EW093_16195</name>
</gene>
<dbReference type="KEGG" id="sper:EW093_16195"/>
<keyword evidence="3" id="KW-1185">Reference proteome</keyword>
<dbReference type="AlphaFoldDB" id="A0A5C1QJ07"/>
<dbReference type="Gene3D" id="3.10.129.10">
    <property type="entry name" value="Hotdog Thioesterase"/>
    <property type="match status" value="1"/>
</dbReference>
<proteinExistence type="predicted"/>
<accession>A0A5C1QJ07</accession>
<dbReference type="InterPro" id="IPR029069">
    <property type="entry name" value="HotDog_dom_sf"/>
</dbReference>
<dbReference type="InterPro" id="IPR002539">
    <property type="entry name" value="MaoC-like_dom"/>
</dbReference>
<reference evidence="2 3" key="1">
    <citation type="submission" date="2019-02" db="EMBL/GenBank/DDBJ databases">
        <authorList>
            <person name="Fomenkov A."/>
            <person name="Dubinina G."/>
            <person name="Grabovich M."/>
            <person name="Vincze T."/>
            <person name="Roberts R.J."/>
        </authorList>
    </citation>
    <scope>NUCLEOTIDE SEQUENCE [LARGE SCALE GENOMIC DNA]</scope>
    <source>
        <strain evidence="2 3">P</strain>
    </source>
</reference>
<evidence type="ECO:0000313" key="3">
    <source>
        <dbReference type="Proteomes" id="UP000323824"/>
    </source>
</evidence>
<dbReference type="InterPro" id="IPR003965">
    <property type="entry name" value="Fatty_acid_synthase"/>
</dbReference>
<protein>
    <submittedName>
        <fullName evidence="2">Dehydratase</fullName>
    </submittedName>
</protein>
<dbReference type="PANTHER" id="PTHR43841">
    <property type="entry name" value="3-HYDROXYACYL-THIOESTER DEHYDRATASE HTDX-RELATED"/>
    <property type="match status" value="1"/>
</dbReference>
<dbReference type="Proteomes" id="UP000323824">
    <property type="component" value="Chromosome"/>
</dbReference>
<dbReference type="OrthoDB" id="9801625at2"/>
<sequence length="137" mass="14655">MSLDINKLSVGDIIPEIKFDEVTQVQLIKYAGAAGDFNPIHTVPSYAKEAGLDGTIAHGMLIMGMLGKLISDWSGIKHVTKYGVSFKSKTVPGDTLIAKGEIKKITPGDGFSLVDCKVYIEDTSGDVKVDGKVTIKL</sequence>
<evidence type="ECO:0000259" key="1">
    <source>
        <dbReference type="Pfam" id="PF01575"/>
    </source>
</evidence>
<dbReference type="Pfam" id="PF01575">
    <property type="entry name" value="MaoC_dehydratas"/>
    <property type="match status" value="1"/>
</dbReference>
<evidence type="ECO:0000313" key="2">
    <source>
        <dbReference type="EMBL" id="QEN06162.1"/>
    </source>
</evidence>
<dbReference type="RefSeq" id="WP_149569396.1">
    <property type="nucleotide sequence ID" value="NZ_CP035807.1"/>
</dbReference>
<dbReference type="EMBL" id="CP035807">
    <property type="protein sequence ID" value="QEN06162.1"/>
    <property type="molecule type" value="Genomic_DNA"/>
</dbReference>
<name>A0A5C1QJ07_9SPIO</name>
<feature type="domain" description="MaoC-like" evidence="1">
    <location>
        <begin position="21"/>
        <end position="109"/>
    </location>
</feature>
<organism evidence="2 3">
    <name type="scientific">Thiospirochaeta perfilievii</name>
    <dbReference type="NCBI Taxonomy" id="252967"/>
    <lineage>
        <taxon>Bacteria</taxon>
        <taxon>Pseudomonadati</taxon>
        <taxon>Spirochaetota</taxon>
        <taxon>Spirochaetia</taxon>
        <taxon>Spirochaetales</taxon>
        <taxon>Spirochaetaceae</taxon>
        <taxon>Thiospirochaeta</taxon>
    </lineage>
</organism>
<reference evidence="2 3" key="2">
    <citation type="submission" date="2019-09" db="EMBL/GenBank/DDBJ databases">
        <title>Complete Genome Sequence and Methylome Analysis of free living Spirochaetas.</title>
        <authorList>
            <person name="Leshcheva N."/>
            <person name="Mikheeva N."/>
        </authorList>
    </citation>
    <scope>NUCLEOTIDE SEQUENCE [LARGE SCALE GENOMIC DNA]</scope>
    <source>
        <strain evidence="2 3">P</strain>
    </source>
</reference>
<dbReference type="GO" id="GO:0005835">
    <property type="term" value="C:fatty acid synthase complex"/>
    <property type="evidence" value="ECO:0007669"/>
    <property type="project" value="InterPro"/>
</dbReference>